<sequence length="157" mass="17474">MNTLIAYGTKYGCAQKCAMELAKELDGNVELVNLKEKGTVNLSGYDRVIIGGSVYIGRIQKEVSEFISANLNVLLKKEVGLFICGMQEGDMMEKEIADNFPAELISKAKSVKNFGGEFIFKKMNFMEKAIVKKVSKISSDRSDIHHDNIKKLAMDLN</sequence>
<dbReference type="InterPro" id="IPR008254">
    <property type="entry name" value="Flavodoxin/NO_synth"/>
</dbReference>
<keyword evidence="3" id="KW-1185">Reference proteome</keyword>
<evidence type="ECO:0000313" key="2">
    <source>
        <dbReference type="EMBL" id="TWH81622.1"/>
    </source>
</evidence>
<dbReference type="PANTHER" id="PTHR38030:SF2">
    <property type="entry name" value="PROTOPORPHYRINOGEN IX DEHYDROGENASE [QUINONE]"/>
    <property type="match status" value="1"/>
</dbReference>
<protein>
    <submittedName>
        <fullName evidence="2">Menaquinone-dependent protoporphyrinogen oxidase</fullName>
    </submittedName>
</protein>
<dbReference type="SUPFAM" id="SSF52218">
    <property type="entry name" value="Flavoproteins"/>
    <property type="match status" value="1"/>
</dbReference>
<dbReference type="Pfam" id="PF12724">
    <property type="entry name" value="Flavodoxin_5"/>
    <property type="match status" value="1"/>
</dbReference>
<feature type="domain" description="Flavodoxin-like" evidence="1">
    <location>
        <begin position="3"/>
        <end position="157"/>
    </location>
</feature>
<comment type="caution">
    <text evidence="2">The sequence shown here is derived from an EMBL/GenBank/DDBJ whole genome shotgun (WGS) entry which is preliminary data.</text>
</comment>
<dbReference type="InterPro" id="IPR026816">
    <property type="entry name" value="Flavodoxin_dom"/>
</dbReference>
<dbReference type="OrthoDB" id="2146857at2"/>
<dbReference type="AlphaFoldDB" id="A0A562JEJ6"/>
<accession>A0A562JEJ6</accession>
<proteinExistence type="predicted"/>
<dbReference type="InterPro" id="IPR029039">
    <property type="entry name" value="Flavoprotein-like_sf"/>
</dbReference>
<dbReference type="RefSeq" id="WP_145081682.1">
    <property type="nucleotide sequence ID" value="NZ_JAYFNS010000042.1"/>
</dbReference>
<dbReference type="PANTHER" id="PTHR38030">
    <property type="entry name" value="PROTOPORPHYRINOGEN IX DEHYDROGENASE [MENAQUINONE]"/>
    <property type="match status" value="1"/>
</dbReference>
<evidence type="ECO:0000259" key="1">
    <source>
        <dbReference type="PROSITE" id="PS50902"/>
    </source>
</evidence>
<dbReference type="Gene3D" id="3.40.50.360">
    <property type="match status" value="1"/>
</dbReference>
<name>A0A562JEJ6_9FIRM</name>
<evidence type="ECO:0000313" key="3">
    <source>
        <dbReference type="Proteomes" id="UP000315343"/>
    </source>
</evidence>
<gene>
    <name evidence="2" type="ORF">LY60_01376</name>
</gene>
<dbReference type="PROSITE" id="PS50902">
    <property type="entry name" value="FLAVODOXIN_LIKE"/>
    <property type="match status" value="1"/>
</dbReference>
<dbReference type="EMBL" id="VLKH01000003">
    <property type="protein sequence ID" value="TWH81622.1"/>
    <property type="molecule type" value="Genomic_DNA"/>
</dbReference>
<dbReference type="GO" id="GO:0016651">
    <property type="term" value="F:oxidoreductase activity, acting on NAD(P)H"/>
    <property type="evidence" value="ECO:0007669"/>
    <property type="project" value="UniProtKB-ARBA"/>
</dbReference>
<organism evidence="2 3">
    <name type="scientific">Sedimentibacter saalensis</name>
    <dbReference type="NCBI Taxonomy" id="130788"/>
    <lineage>
        <taxon>Bacteria</taxon>
        <taxon>Bacillati</taxon>
        <taxon>Bacillota</taxon>
        <taxon>Tissierellia</taxon>
        <taxon>Sedimentibacter</taxon>
    </lineage>
</organism>
<dbReference type="InterPro" id="IPR052200">
    <property type="entry name" value="Protoporphyrinogen_IX_DH"/>
</dbReference>
<reference evidence="2 3" key="1">
    <citation type="submission" date="2019-07" db="EMBL/GenBank/DDBJ databases">
        <title>Genomic Encyclopedia of Type Strains, Phase I: the one thousand microbial genomes (KMG-I) project.</title>
        <authorList>
            <person name="Kyrpides N."/>
        </authorList>
    </citation>
    <scope>NUCLEOTIDE SEQUENCE [LARGE SCALE GENOMIC DNA]</scope>
    <source>
        <strain evidence="2 3">DSM 13558</strain>
    </source>
</reference>
<dbReference type="Proteomes" id="UP000315343">
    <property type="component" value="Unassembled WGS sequence"/>
</dbReference>
<dbReference type="GO" id="GO:0006783">
    <property type="term" value="P:heme biosynthetic process"/>
    <property type="evidence" value="ECO:0007669"/>
    <property type="project" value="TreeGrafter"/>
</dbReference>
<dbReference type="GO" id="GO:0070819">
    <property type="term" value="F:menaquinone-dependent protoporphyrinogen oxidase activity"/>
    <property type="evidence" value="ECO:0007669"/>
    <property type="project" value="TreeGrafter"/>
</dbReference>
<dbReference type="GO" id="GO:0010181">
    <property type="term" value="F:FMN binding"/>
    <property type="evidence" value="ECO:0007669"/>
    <property type="project" value="InterPro"/>
</dbReference>